<dbReference type="NCBIfam" id="TIGR00575">
    <property type="entry name" value="dnlj"/>
    <property type="match status" value="1"/>
</dbReference>
<dbReference type="Pfam" id="PF12826">
    <property type="entry name" value="HHH_2"/>
    <property type="match status" value="1"/>
</dbReference>
<protein>
    <recommendedName>
        <fullName evidence="3 15">DNA ligase</fullName>
        <ecNumber evidence="2 15">6.5.1.2</ecNumber>
    </recommendedName>
    <alternativeName>
        <fullName evidence="15">Polydeoxyribonucleotide synthase [NAD(+)]</fullName>
    </alternativeName>
</protein>
<dbReference type="PROSITE" id="PS01055">
    <property type="entry name" value="DNA_LIGASE_N1"/>
    <property type="match status" value="1"/>
</dbReference>
<dbReference type="AlphaFoldDB" id="A0A2D2B0L2"/>
<dbReference type="PROSITE" id="PS01056">
    <property type="entry name" value="DNA_LIGASE_N2"/>
    <property type="match status" value="1"/>
</dbReference>
<keyword evidence="11 15" id="KW-0234">DNA repair</keyword>
<name>A0A2D2B0L2_9CAUL</name>
<dbReference type="PIRSF" id="PIRSF001604">
    <property type="entry name" value="LigA"/>
    <property type="match status" value="1"/>
</dbReference>
<feature type="binding site" evidence="15">
    <location>
        <position position="420"/>
    </location>
    <ligand>
        <name>Zn(2+)</name>
        <dbReference type="ChEBI" id="CHEBI:29105"/>
    </ligand>
</feature>
<dbReference type="InterPro" id="IPR018239">
    <property type="entry name" value="DNA_ligase_AS"/>
</dbReference>
<dbReference type="PROSITE" id="PS50172">
    <property type="entry name" value="BRCT"/>
    <property type="match status" value="1"/>
</dbReference>
<dbReference type="GO" id="GO:0003677">
    <property type="term" value="F:DNA binding"/>
    <property type="evidence" value="ECO:0007669"/>
    <property type="project" value="InterPro"/>
</dbReference>
<keyword evidence="6 15" id="KW-0479">Metal-binding</keyword>
<evidence type="ECO:0000256" key="14">
    <source>
        <dbReference type="ARBA" id="ARBA00060881"/>
    </source>
</evidence>
<feature type="domain" description="BRCT" evidence="17">
    <location>
        <begin position="724"/>
        <end position="797"/>
    </location>
</feature>
<comment type="function">
    <text evidence="1 15">DNA ligase that catalyzes the formation of phosphodiester linkages between 5'-phosphoryl and 3'-hydroxyl groups in double-stranded DNA using NAD as a coenzyme and as the energy source for the reaction. It is essential for DNA replication and repair of damaged DNA.</text>
</comment>
<dbReference type="PANTHER" id="PTHR23389:SF9">
    <property type="entry name" value="DNA LIGASE"/>
    <property type="match status" value="1"/>
</dbReference>
<dbReference type="Pfam" id="PF01653">
    <property type="entry name" value="DNA_ligase_aden"/>
    <property type="match status" value="1"/>
</dbReference>
<evidence type="ECO:0000256" key="2">
    <source>
        <dbReference type="ARBA" id="ARBA00012722"/>
    </source>
</evidence>
<evidence type="ECO:0000256" key="11">
    <source>
        <dbReference type="ARBA" id="ARBA00023204"/>
    </source>
</evidence>
<feature type="binding site" evidence="15">
    <location>
        <position position="149"/>
    </location>
    <ligand>
        <name>NAD(+)</name>
        <dbReference type="ChEBI" id="CHEBI:57540"/>
    </ligand>
</feature>
<dbReference type="SUPFAM" id="SSF47781">
    <property type="entry name" value="RuvA domain 2-like"/>
    <property type="match status" value="2"/>
</dbReference>
<keyword evidence="4 15" id="KW-0436">Ligase</keyword>
<keyword evidence="10 15" id="KW-0520">NAD</keyword>
<feature type="binding site" evidence="15">
    <location>
        <begin position="92"/>
        <end position="93"/>
    </location>
    <ligand>
        <name>NAD(+)</name>
        <dbReference type="ChEBI" id="CHEBI:57540"/>
    </ligand>
</feature>
<dbReference type="CDD" id="cd00114">
    <property type="entry name" value="LIGANc"/>
    <property type="match status" value="1"/>
</dbReference>
<comment type="catalytic activity">
    <reaction evidence="13 15 16">
        <text>NAD(+) + (deoxyribonucleotide)n-3'-hydroxyl + 5'-phospho-(deoxyribonucleotide)m = (deoxyribonucleotide)n+m + AMP + beta-nicotinamide D-nucleotide.</text>
        <dbReference type="EC" id="6.5.1.2"/>
    </reaction>
</comment>
<evidence type="ECO:0000256" key="8">
    <source>
        <dbReference type="ARBA" id="ARBA00022833"/>
    </source>
</evidence>
<evidence type="ECO:0000259" key="17">
    <source>
        <dbReference type="PROSITE" id="PS50172"/>
    </source>
</evidence>
<evidence type="ECO:0000256" key="9">
    <source>
        <dbReference type="ARBA" id="ARBA00022842"/>
    </source>
</evidence>
<dbReference type="InterPro" id="IPR010994">
    <property type="entry name" value="RuvA_2-like"/>
</dbReference>
<dbReference type="GO" id="GO:0006260">
    <property type="term" value="P:DNA replication"/>
    <property type="evidence" value="ECO:0007669"/>
    <property type="project" value="UniProtKB-KW"/>
</dbReference>
<dbReference type="Gene3D" id="6.20.10.30">
    <property type="match status" value="1"/>
</dbReference>
<dbReference type="KEGG" id="cmb:CSW64_15990"/>
<evidence type="ECO:0000256" key="1">
    <source>
        <dbReference type="ARBA" id="ARBA00004067"/>
    </source>
</evidence>
<dbReference type="Gene3D" id="1.10.150.20">
    <property type="entry name" value="5' to 3' exonuclease, C-terminal subdomain"/>
    <property type="match status" value="3"/>
</dbReference>
<feature type="binding site" evidence="15">
    <location>
        <position position="126"/>
    </location>
    <ligand>
        <name>NAD(+)</name>
        <dbReference type="ChEBI" id="CHEBI:57540"/>
    </ligand>
</feature>
<dbReference type="InterPro" id="IPR001679">
    <property type="entry name" value="DNA_ligase"/>
</dbReference>
<dbReference type="Gene3D" id="3.30.470.30">
    <property type="entry name" value="DNA ligase/mRNA capping enzyme"/>
    <property type="match status" value="1"/>
</dbReference>
<dbReference type="Pfam" id="PF03120">
    <property type="entry name" value="OB_DNA_ligase"/>
    <property type="match status" value="1"/>
</dbReference>
<feature type="binding site" evidence="15">
    <location>
        <position position="186"/>
    </location>
    <ligand>
        <name>NAD(+)</name>
        <dbReference type="ChEBI" id="CHEBI:57540"/>
    </ligand>
</feature>
<dbReference type="GO" id="GO:0003911">
    <property type="term" value="F:DNA ligase (NAD+) activity"/>
    <property type="evidence" value="ECO:0007669"/>
    <property type="project" value="UniProtKB-UniRule"/>
</dbReference>
<dbReference type="OrthoDB" id="9759736at2"/>
<dbReference type="InterPro" id="IPR036420">
    <property type="entry name" value="BRCT_dom_sf"/>
</dbReference>
<evidence type="ECO:0000256" key="5">
    <source>
        <dbReference type="ARBA" id="ARBA00022705"/>
    </source>
</evidence>
<dbReference type="FunFam" id="2.40.50.140:FF:000012">
    <property type="entry name" value="DNA ligase"/>
    <property type="match status" value="1"/>
</dbReference>
<evidence type="ECO:0000313" key="18">
    <source>
        <dbReference type="EMBL" id="ATQ43788.1"/>
    </source>
</evidence>
<dbReference type="SUPFAM" id="SSF56091">
    <property type="entry name" value="DNA ligase/mRNA capping enzyme, catalytic domain"/>
    <property type="match status" value="1"/>
</dbReference>
<feature type="binding site" evidence="15">
    <location>
        <position position="302"/>
    </location>
    <ligand>
        <name>NAD(+)</name>
        <dbReference type="ChEBI" id="CHEBI:57540"/>
    </ligand>
</feature>
<feature type="binding site" evidence="15">
    <location>
        <position position="423"/>
    </location>
    <ligand>
        <name>Zn(2+)</name>
        <dbReference type="ChEBI" id="CHEBI:29105"/>
    </ligand>
</feature>
<keyword evidence="5 15" id="KW-0235">DNA replication</keyword>
<dbReference type="Gene3D" id="3.40.50.10190">
    <property type="entry name" value="BRCT domain"/>
    <property type="match status" value="1"/>
</dbReference>
<dbReference type="HAMAP" id="MF_01588">
    <property type="entry name" value="DNA_ligase_A"/>
    <property type="match status" value="1"/>
</dbReference>
<dbReference type="EC" id="6.5.1.2" evidence="2 15"/>
<dbReference type="InterPro" id="IPR033136">
    <property type="entry name" value="DNA_ligase_CS"/>
</dbReference>
<evidence type="ECO:0000256" key="6">
    <source>
        <dbReference type="ARBA" id="ARBA00022723"/>
    </source>
</evidence>
<evidence type="ECO:0000256" key="4">
    <source>
        <dbReference type="ARBA" id="ARBA00022598"/>
    </source>
</evidence>
<dbReference type="CDD" id="cd17748">
    <property type="entry name" value="BRCT_DNA_ligase_like"/>
    <property type="match status" value="1"/>
</dbReference>
<dbReference type="SUPFAM" id="SSF50249">
    <property type="entry name" value="Nucleic acid-binding proteins"/>
    <property type="match status" value="1"/>
</dbReference>
<dbReference type="InterPro" id="IPR004149">
    <property type="entry name" value="Znf_DNAligase_C4"/>
</dbReference>
<feature type="binding site" evidence="15">
    <location>
        <position position="326"/>
    </location>
    <ligand>
        <name>NAD(+)</name>
        <dbReference type="ChEBI" id="CHEBI:57540"/>
    </ligand>
</feature>
<evidence type="ECO:0000313" key="19">
    <source>
        <dbReference type="Proteomes" id="UP000228945"/>
    </source>
</evidence>
<keyword evidence="7 15" id="KW-0227">DNA damage</keyword>
<proteinExistence type="inferred from homology"/>
<feature type="binding site" evidence="15">
    <location>
        <begin position="43"/>
        <end position="47"/>
    </location>
    <ligand>
        <name>NAD(+)</name>
        <dbReference type="ChEBI" id="CHEBI:57540"/>
    </ligand>
</feature>
<dbReference type="EMBL" id="CP024201">
    <property type="protein sequence ID" value="ATQ43788.1"/>
    <property type="molecule type" value="Genomic_DNA"/>
</dbReference>
<dbReference type="Pfam" id="PF00533">
    <property type="entry name" value="BRCT"/>
    <property type="match status" value="1"/>
</dbReference>
<keyword evidence="9 15" id="KW-0460">Magnesium</keyword>
<dbReference type="Pfam" id="PF03119">
    <property type="entry name" value="DNA_ligase_ZBD"/>
    <property type="match status" value="1"/>
</dbReference>
<evidence type="ECO:0000256" key="3">
    <source>
        <dbReference type="ARBA" id="ARBA00013308"/>
    </source>
</evidence>
<evidence type="ECO:0000256" key="13">
    <source>
        <dbReference type="ARBA" id="ARBA00034005"/>
    </source>
</evidence>
<evidence type="ECO:0000256" key="15">
    <source>
        <dbReference type="HAMAP-Rule" id="MF_01588"/>
    </source>
</evidence>
<sequence>MSAEVPVSDLTEAQAVLELERLADEIAAHDIRYHQEDAPSISDADYDALKRRNLEIEALFPQHVRENSPSLKVGAAASSQFAPAPHGVPMLSLDNAFADEDVTDFDARVRRFLRLSAEDHVAFTAEPKIDGLSASLRYEKGRFVRGATRGDGRTGEDITANLRTLNDIPEQLSGSGWPDVIEVRGEVYAPVEEFEAFNKASEEAGGRTYANPRNFAAGSLRQIDPTVTAKRPLRFFAYAWGEVSAPFAETQWEALGRFKDWGFTTNDRSRRVEDAQGLLDVYRGIGAERSTLPYDIDGVVYKVDRLDWQSRLGFVSRSPRWAIAHKFPAQQATTTLEAIDIQVGRTGALTPVARLHPVTVGGVVVRNATLHNEDEIIRKDVRVGDTVVLQRAGDVIPQVVAVVEAQRPPEAVPYVFPHVCPVCGSKAVRDAGQAVRRCTGGLICSAQLTERIKHFVSRRAFDIEGFGDIYVDLLFDKGVLKSPADIFRLRQRAEAVKAAILERRKEQAEARRLQKAQDDDARVGKAISDENRAFDGLEKLFDSIDARRRISLDRFLFALGIRDIGETTAVNLARAFDSFEELRQALLRASEQGPAEAYAELSDMRGMGPKARDQLLLIAPTLEADPWPDAPMAQKLDHALAGLASPARRALAARFDDWSAFVAWAKEAAAGAPGDDFVSLSAIDGIGPVAAQSIAAFFGEAHNRDLVEALVGELAAIEPLAKAKTDTAVAGKTVVFTGALEKMTRDEAKAQAEGLGAKVAGSVSKKTDLVVAGPGAGSKLKDAEKHGVKVLTEDEWLEMIGVG</sequence>
<dbReference type="SUPFAM" id="SSF52113">
    <property type="entry name" value="BRCT domain"/>
    <property type="match status" value="1"/>
</dbReference>
<dbReference type="FunFam" id="3.30.470.30:FF:000001">
    <property type="entry name" value="DNA ligase"/>
    <property type="match status" value="1"/>
</dbReference>
<dbReference type="PANTHER" id="PTHR23389">
    <property type="entry name" value="CHROMOSOME TRANSMISSION FIDELITY FACTOR 18"/>
    <property type="match status" value="1"/>
</dbReference>
<comment type="cofactor">
    <cofactor evidence="15">
        <name>Mg(2+)</name>
        <dbReference type="ChEBI" id="CHEBI:18420"/>
    </cofactor>
    <cofactor evidence="15">
        <name>Mn(2+)</name>
        <dbReference type="ChEBI" id="CHEBI:29035"/>
    </cofactor>
</comment>
<dbReference type="InterPro" id="IPR041663">
    <property type="entry name" value="DisA/LigA_HHH"/>
</dbReference>
<dbReference type="SMART" id="SM00292">
    <property type="entry name" value="BRCT"/>
    <property type="match status" value="1"/>
</dbReference>
<dbReference type="Gene3D" id="2.40.50.140">
    <property type="entry name" value="Nucleic acid-binding proteins"/>
    <property type="match status" value="1"/>
</dbReference>
<dbReference type="InterPro" id="IPR003583">
    <property type="entry name" value="Hlx-hairpin-Hlx_DNA-bd_motif"/>
</dbReference>
<dbReference type="RefSeq" id="WP_099623036.1">
    <property type="nucleotide sequence ID" value="NZ_CP024201.1"/>
</dbReference>
<comment type="caution">
    <text evidence="15">Lacks conserved residue(s) required for the propagation of feature annotation.</text>
</comment>
<dbReference type="InterPro" id="IPR013840">
    <property type="entry name" value="DNAligase_N"/>
</dbReference>
<dbReference type="InterPro" id="IPR013839">
    <property type="entry name" value="DNAligase_adenylation"/>
</dbReference>
<dbReference type="GO" id="GO:0006281">
    <property type="term" value="P:DNA repair"/>
    <property type="evidence" value="ECO:0007669"/>
    <property type="project" value="UniProtKB-KW"/>
</dbReference>
<comment type="similarity">
    <text evidence="14 15">Belongs to the NAD-dependent DNA ligase family. LigA subfamily.</text>
</comment>
<gene>
    <name evidence="15" type="primary">ligA</name>
    <name evidence="18" type="ORF">CSW64_15990</name>
</gene>
<feature type="binding site" evidence="15">
    <location>
        <position position="444"/>
    </location>
    <ligand>
        <name>Zn(2+)</name>
        <dbReference type="ChEBI" id="CHEBI:29105"/>
    </ligand>
</feature>
<evidence type="ECO:0000256" key="7">
    <source>
        <dbReference type="ARBA" id="ARBA00022763"/>
    </source>
</evidence>
<dbReference type="GO" id="GO:0046872">
    <property type="term" value="F:metal ion binding"/>
    <property type="evidence" value="ECO:0007669"/>
    <property type="project" value="UniProtKB-KW"/>
</dbReference>
<dbReference type="GO" id="GO:0005829">
    <property type="term" value="C:cytosol"/>
    <property type="evidence" value="ECO:0007669"/>
    <property type="project" value="TreeGrafter"/>
</dbReference>
<dbReference type="InterPro" id="IPR012340">
    <property type="entry name" value="NA-bd_OB-fold"/>
</dbReference>
<dbReference type="Proteomes" id="UP000228945">
    <property type="component" value="Chromosome"/>
</dbReference>
<dbReference type="InterPro" id="IPR001357">
    <property type="entry name" value="BRCT_dom"/>
</dbReference>
<organism evidence="18 19">
    <name type="scientific">Caulobacter mirabilis</name>
    <dbReference type="NCBI Taxonomy" id="69666"/>
    <lineage>
        <taxon>Bacteria</taxon>
        <taxon>Pseudomonadati</taxon>
        <taxon>Pseudomonadota</taxon>
        <taxon>Alphaproteobacteria</taxon>
        <taxon>Caulobacterales</taxon>
        <taxon>Caulobacteraceae</taxon>
        <taxon>Caulobacter</taxon>
    </lineage>
</organism>
<keyword evidence="19" id="KW-1185">Reference proteome</keyword>
<dbReference type="Gene3D" id="1.10.287.610">
    <property type="entry name" value="Helix hairpin bin"/>
    <property type="match status" value="1"/>
</dbReference>
<dbReference type="SMART" id="SM00532">
    <property type="entry name" value="LIGANc"/>
    <property type="match status" value="1"/>
</dbReference>
<dbReference type="InterPro" id="IPR004150">
    <property type="entry name" value="NAD_DNA_ligase_OB"/>
</dbReference>
<feature type="active site" description="N6-AMP-lysine intermediate" evidence="15">
    <location>
        <position position="128"/>
    </location>
</feature>
<evidence type="ECO:0000256" key="12">
    <source>
        <dbReference type="ARBA" id="ARBA00023211"/>
    </source>
</evidence>
<reference evidence="18 19" key="1">
    <citation type="submission" date="2017-10" db="EMBL/GenBank/DDBJ databases">
        <title>Genome sequence of Caulobacter mirabilis FWC38.</title>
        <authorList>
            <person name="Fiebig A."/>
            <person name="Crosson S."/>
        </authorList>
    </citation>
    <scope>NUCLEOTIDE SEQUENCE [LARGE SCALE GENOMIC DNA]</scope>
    <source>
        <strain evidence="18 19">FWC 38</strain>
    </source>
</reference>
<evidence type="ECO:0000256" key="10">
    <source>
        <dbReference type="ARBA" id="ARBA00023027"/>
    </source>
</evidence>
<evidence type="ECO:0000256" key="16">
    <source>
        <dbReference type="RuleBase" id="RU000618"/>
    </source>
</evidence>
<accession>A0A2D2B0L2</accession>
<keyword evidence="12 15" id="KW-0464">Manganese</keyword>
<dbReference type="NCBIfam" id="NF005932">
    <property type="entry name" value="PRK07956.1"/>
    <property type="match status" value="1"/>
</dbReference>
<dbReference type="SMART" id="SM00278">
    <property type="entry name" value="HhH1"/>
    <property type="match status" value="3"/>
</dbReference>
<keyword evidence="8 15" id="KW-0862">Zinc</keyword>